<gene>
    <name evidence="1" type="ORF">OHZ10_00135</name>
</gene>
<proteinExistence type="predicted"/>
<accession>A0ABZ3DGD3</accession>
<protein>
    <recommendedName>
        <fullName evidence="3">Secreted protein</fullName>
    </recommendedName>
</protein>
<keyword evidence="2" id="KW-1185">Reference proteome</keyword>
<evidence type="ECO:0000313" key="2">
    <source>
        <dbReference type="Proteomes" id="UP001448498"/>
    </source>
</evidence>
<name>A0ABZ3DGD3_9BURK</name>
<sequence length="149" mass="16348">MLIVLSTHHGFMLVCGACRGSRDSVMPFDDVLRRPAPCNRTVPASNHADLAVILDERLRAPVAARREQCIEVDERSYERLAVVIVCDRTFPAIGMPSKAQPDQPICGSRDVGHNNGNVAGNVRHQHLIDRCIHRALRPVSSAVITLPPS</sequence>
<evidence type="ECO:0008006" key="3">
    <source>
        <dbReference type="Google" id="ProtNLM"/>
    </source>
</evidence>
<dbReference type="Proteomes" id="UP001448498">
    <property type="component" value="Chromosome 1"/>
</dbReference>
<reference evidence="1 2" key="1">
    <citation type="submission" date="2022-10" db="EMBL/GenBank/DDBJ databases">
        <title>Genomic of Burkholderia cepacia PN-1.</title>
        <authorList>
            <person name="Yang Y."/>
            <person name="Guan H."/>
            <person name="Huang J."/>
        </authorList>
    </citation>
    <scope>NUCLEOTIDE SEQUENCE [LARGE SCALE GENOMIC DNA]</scope>
    <source>
        <strain evidence="1 2">PN-1</strain>
    </source>
</reference>
<dbReference type="EMBL" id="CP109821">
    <property type="protein sequence ID" value="XAE48075.1"/>
    <property type="molecule type" value="Genomic_DNA"/>
</dbReference>
<evidence type="ECO:0000313" key="1">
    <source>
        <dbReference type="EMBL" id="XAE48075.1"/>
    </source>
</evidence>
<organism evidence="1 2">
    <name type="scientific">Burkholderia arboris</name>
    <dbReference type="NCBI Taxonomy" id="488730"/>
    <lineage>
        <taxon>Bacteria</taxon>
        <taxon>Pseudomonadati</taxon>
        <taxon>Pseudomonadota</taxon>
        <taxon>Betaproteobacteria</taxon>
        <taxon>Burkholderiales</taxon>
        <taxon>Burkholderiaceae</taxon>
        <taxon>Burkholderia</taxon>
        <taxon>Burkholderia cepacia complex</taxon>
    </lineage>
</organism>
<dbReference type="RefSeq" id="WP_342703297.1">
    <property type="nucleotide sequence ID" value="NZ_CP109821.1"/>
</dbReference>